<reference evidence="3" key="1">
    <citation type="submission" date="2016-10" db="EMBL/GenBank/DDBJ databases">
        <authorList>
            <person name="Varghese N."/>
            <person name="Submissions S."/>
        </authorList>
    </citation>
    <scope>NUCLEOTIDE SEQUENCE [LARGE SCALE GENOMIC DNA]</scope>
    <source>
        <strain evidence="3">DSM 24740</strain>
    </source>
</reference>
<evidence type="ECO:0000259" key="1">
    <source>
        <dbReference type="Pfam" id="PF04151"/>
    </source>
</evidence>
<dbReference type="Gene3D" id="2.60.120.380">
    <property type="match status" value="1"/>
</dbReference>
<proteinExistence type="predicted"/>
<dbReference type="InParanoid" id="A0A1H9HR97"/>
<dbReference type="RefSeq" id="WP_090169082.1">
    <property type="nucleotide sequence ID" value="NZ_FOFB01000013.1"/>
</dbReference>
<keyword evidence="3" id="KW-1185">Reference proteome</keyword>
<dbReference type="Proteomes" id="UP000199021">
    <property type="component" value="Unassembled WGS sequence"/>
</dbReference>
<dbReference type="AlphaFoldDB" id="A0A1H9HR97"/>
<dbReference type="STRING" id="478744.SAMN05444359_11366"/>
<dbReference type="EMBL" id="FOFB01000013">
    <property type="protein sequence ID" value="SEQ64880.1"/>
    <property type="molecule type" value="Genomic_DNA"/>
</dbReference>
<dbReference type="InterPro" id="IPR007280">
    <property type="entry name" value="Peptidase_C_arc/bac"/>
</dbReference>
<evidence type="ECO:0000313" key="3">
    <source>
        <dbReference type="Proteomes" id="UP000199021"/>
    </source>
</evidence>
<sequence>MTKPLSPCSFWSFLCTCGIALLISFPLSGQPLSPEASLNRAFEKGNLMVAISAQSWRPGLCMAAARVQTGKSVSLSLSLSARKSYTFISTAEQESTDVDLYLRDQDGKIIASDSETDGTPVIEFRVPETGNYQLQLHIPASDQGTNFVSLSLLESSGRQIIEEEYRNLTASFFASSEEIISAYPKVRWQSTINQWCLFGFSLDQKEGHTFQQLRLDAARYYFAAAGGPACQNIDLYLANQKNEIVALDKAPDALPLLEYVSNNSQSCNLRIEVKRSSGPGFILLGLFHQ</sequence>
<organism evidence="2 3">
    <name type="scientific">Neolewinella agarilytica</name>
    <dbReference type="NCBI Taxonomy" id="478744"/>
    <lineage>
        <taxon>Bacteria</taxon>
        <taxon>Pseudomonadati</taxon>
        <taxon>Bacteroidota</taxon>
        <taxon>Saprospiria</taxon>
        <taxon>Saprospirales</taxon>
        <taxon>Lewinellaceae</taxon>
        <taxon>Neolewinella</taxon>
    </lineage>
</organism>
<gene>
    <name evidence="2" type="ORF">SAMN05444359_11366</name>
</gene>
<accession>A0A1H9HR97</accession>
<name>A0A1H9HR97_9BACT</name>
<protein>
    <submittedName>
        <fullName evidence="2">Pre-peptidase C-terminal domain-containing protein</fullName>
    </submittedName>
</protein>
<evidence type="ECO:0000313" key="2">
    <source>
        <dbReference type="EMBL" id="SEQ64880.1"/>
    </source>
</evidence>
<dbReference type="Pfam" id="PF04151">
    <property type="entry name" value="PPC"/>
    <property type="match status" value="1"/>
</dbReference>
<feature type="domain" description="Peptidase C-terminal archaeal/bacterial" evidence="1">
    <location>
        <begin position="76"/>
        <end position="136"/>
    </location>
</feature>